<evidence type="ECO:0000313" key="2">
    <source>
        <dbReference type="Proteomes" id="UP000540656"/>
    </source>
</evidence>
<dbReference type="Pfam" id="PF10604">
    <property type="entry name" value="Polyketide_cyc2"/>
    <property type="match status" value="1"/>
</dbReference>
<dbReference type="SUPFAM" id="SSF55961">
    <property type="entry name" value="Bet v1-like"/>
    <property type="match status" value="1"/>
</dbReference>
<dbReference type="InterPro" id="IPR023393">
    <property type="entry name" value="START-like_dom_sf"/>
</dbReference>
<accession>A0A7Y9S594</accession>
<evidence type="ECO:0000313" key="1">
    <source>
        <dbReference type="EMBL" id="NYG60258.1"/>
    </source>
</evidence>
<dbReference type="RefSeq" id="WP_343047839.1">
    <property type="nucleotide sequence ID" value="NZ_JACCAA010000001.1"/>
</dbReference>
<organism evidence="1 2">
    <name type="scientific">Nocardioides daedukensis</name>
    <dbReference type="NCBI Taxonomy" id="634462"/>
    <lineage>
        <taxon>Bacteria</taxon>
        <taxon>Bacillati</taxon>
        <taxon>Actinomycetota</taxon>
        <taxon>Actinomycetes</taxon>
        <taxon>Propionibacteriales</taxon>
        <taxon>Nocardioidaceae</taxon>
        <taxon>Nocardioides</taxon>
    </lineage>
</organism>
<dbReference type="Proteomes" id="UP000540656">
    <property type="component" value="Unassembled WGS sequence"/>
</dbReference>
<evidence type="ECO:0008006" key="3">
    <source>
        <dbReference type="Google" id="ProtNLM"/>
    </source>
</evidence>
<sequence>MIPAPPRFRFHGEWLLERPRHDVHAQLVDLEHYPDWWPEVRAVASLGPDDARVLISSRLPWTLDLVLHAVSRELECLETTLSGDLDGVVRWRLEEAGEGTRLLFEQEVEVTGRLLGLASYAARPVLVWNHDRMVASAVARLRSAPWR</sequence>
<protein>
    <recommendedName>
        <fullName evidence="3">Polyketide cyclase</fullName>
    </recommendedName>
</protein>
<reference evidence="1 2" key="1">
    <citation type="submission" date="2020-07" db="EMBL/GenBank/DDBJ databases">
        <title>Sequencing the genomes of 1000 actinobacteria strains.</title>
        <authorList>
            <person name="Klenk H.-P."/>
        </authorList>
    </citation>
    <scope>NUCLEOTIDE SEQUENCE [LARGE SCALE GENOMIC DNA]</scope>
    <source>
        <strain evidence="1 2">DSM 23819</strain>
    </source>
</reference>
<dbReference type="AlphaFoldDB" id="A0A7Y9S594"/>
<comment type="caution">
    <text evidence="1">The sequence shown here is derived from an EMBL/GenBank/DDBJ whole genome shotgun (WGS) entry which is preliminary data.</text>
</comment>
<dbReference type="Gene3D" id="3.30.530.20">
    <property type="match status" value="1"/>
</dbReference>
<dbReference type="InterPro" id="IPR019587">
    <property type="entry name" value="Polyketide_cyclase/dehydratase"/>
</dbReference>
<name>A0A7Y9S594_9ACTN</name>
<dbReference type="EMBL" id="JACCAA010000001">
    <property type="protein sequence ID" value="NYG60258.1"/>
    <property type="molecule type" value="Genomic_DNA"/>
</dbReference>
<gene>
    <name evidence="1" type="ORF">BJ980_003181</name>
</gene>
<keyword evidence="2" id="KW-1185">Reference proteome</keyword>
<proteinExistence type="predicted"/>